<comment type="caution">
    <text evidence="3">The sequence shown here is derived from an EMBL/GenBank/DDBJ whole genome shotgun (WGS) entry which is preliminary data.</text>
</comment>
<dbReference type="InterPro" id="IPR005182">
    <property type="entry name" value="YdbS-like_PH"/>
</dbReference>
<dbReference type="EMBL" id="JACXRZ010000061">
    <property type="protein sequence ID" value="MBD3148553.1"/>
    <property type="molecule type" value="Genomic_DNA"/>
</dbReference>
<dbReference type="Pfam" id="PF03703">
    <property type="entry name" value="bPH_2"/>
    <property type="match status" value="1"/>
</dbReference>
<feature type="domain" description="YdbS-like PH" evidence="1">
    <location>
        <begin position="27"/>
        <end position="82"/>
    </location>
</feature>
<dbReference type="Proteomes" id="UP000653231">
    <property type="component" value="Unassembled WGS sequence"/>
</dbReference>
<dbReference type="RefSeq" id="WP_191055629.1">
    <property type="nucleotide sequence ID" value="NZ_JACXRZ010000061.1"/>
</dbReference>
<keyword evidence="4" id="KW-1185">Reference proteome</keyword>
<dbReference type="Pfam" id="PF09851">
    <property type="entry name" value="SHOCT"/>
    <property type="match status" value="1"/>
</dbReference>
<gene>
    <name evidence="3" type="ORF">IEQ31_36055</name>
</gene>
<evidence type="ECO:0000259" key="1">
    <source>
        <dbReference type="Pfam" id="PF03703"/>
    </source>
</evidence>
<organism evidence="3 4">
    <name type="scientific">Microbispora bryophytorum subsp. camponoti</name>
    <dbReference type="NCBI Taxonomy" id="1677852"/>
    <lineage>
        <taxon>Bacteria</taxon>
        <taxon>Bacillati</taxon>
        <taxon>Actinomycetota</taxon>
        <taxon>Actinomycetes</taxon>
        <taxon>Streptosporangiales</taxon>
        <taxon>Streptosporangiaceae</taxon>
        <taxon>Microbispora</taxon>
    </lineage>
</organism>
<protein>
    <submittedName>
        <fullName evidence="3">SHOCT domain-containing protein</fullName>
    </submittedName>
</protein>
<feature type="domain" description="SHOCT" evidence="2">
    <location>
        <begin position="149"/>
        <end position="176"/>
    </location>
</feature>
<proteinExistence type="predicted"/>
<accession>A0ABR8LIY1</accession>
<evidence type="ECO:0000313" key="4">
    <source>
        <dbReference type="Proteomes" id="UP000653231"/>
    </source>
</evidence>
<evidence type="ECO:0000313" key="3">
    <source>
        <dbReference type="EMBL" id="MBD3148553.1"/>
    </source>
</evidence>
<name>A0ABR8LIY1_9ACTN</name>
<sequence>MVHEQTLWEGISQSLTSAAMGGRMAPKYRLTTFHLYFERGMLSTDSQQVPVHMVADIDVRQTMTQKARGVGDVIVHVHRPTGYERAVLESVHDPRGVAQVINQAAHQARMREQHAAHAMRYPTVVPIMPAAPQMPPAPAPAPGGEDLVAQLERLGKLVESGVLTREEFEAKKAEILRRL</sequence>
<dbReference type="InterPro" id="IPR018649">
    <property type="entry name" value="SHOCT"/>
</dbReference>
<reference evidence="3 4" key="1">
    <citation type="submission" date="2020-09" db="EMBL/GenBank/DDBJ databases">
        <title>Actinomycete isolated from the Camponotus japonicus Mayr.</title>
        <authorList>
            <person name="Gong X."/>
        </authorList>
    </citation>
    <scope>NUCLEOTIDE SEQUENCE [LARGE SCALE GENOMIC DNA]</scope>
    <source>
        <strain evidence="3 4">2C-HV3</strain>
    </source>
</reference>
<evidence type="ECO:0000259" key="2">
    <source>
        <dbReference type="Pfam" id="PF09851"/>
    </source>
</evidence>